<dbReference type="PROSITE" id="PS50943">
    <property type="entry name" value="HTH_CROC1"/>
    <property type="match status" value="1"/>
</dbReference>
<name>A0A1C3X273_9HYPH</name>
<dbReference type="NCBIfam" id="TIGR02612">
    <property type="entry name" value="mob_myst_A"/>
    <property type="match status" value="1"/>
</dbReference>
<dbReference type="STRING" id="410764.GA0061103_6921"/>
<dbReference type="SUPFAM" id="SSF47413">
    <property type="entry name" value="lambda repressor-like DNA-binding domains"/>
    <property type="match status" value="1"/>
</dbReference>
<evidence type="ECO:0000313" key="3">
    <source>
        <dbReference type="Proteomes" id="UP000199101"/>
    </source>
</evidence>
<protein>
    <submittedName>
        <fullName evidence="2">Mobile mystery protein A</fullName>
    </submittedName>
</protein>
<dbReference type="Pfam" id="PF01381">
    <property type="entry name" value="HTH_3"/>
    <property type="match status" value="1"/>
</dbReference>
<dbReference type="RefSeq" id="WP_208603578.1">
    <property type="nucleotide sequence ID" value="NZ_FMAG01000009.1"/>
</dbReference>
<dbReference type="EMBL" id="FMAG01000009">
    <property type="protein sequence ID" value="SCB46358.1"/>
    <property type="molecule type" value="Genomic_DNA"/>
</dbReference>
<gene>
    <name evidence="2" type="ORF">GA0061103_6921</name>
</gene>
<dbReference type="Proteomes" id="UP000199101">
    <property type="component" value="Unassembled WGS sequence"/>
</dbReference>
<dbReference type="InterPro" id="IPR010982">
    <property type="entry name" value="Lambda_DNA-bd_dom_sf"/>
</dbReference>
<dbReference type="AlphaFoldDB" id="A0A1C3X273"/>
<dbReference type="InterPro" id="IPR013435">
    <property type="entry name" value="Mobile_mystery_prot_A"/>
</dbReference>
<dbReference type="GO" id="GO:0003677">
    <property type="term" value="F:DNA binding"/>
    <property type="evidence" value="ECO:0007669"/>
    <property type="project" value="InterPro"/>
</dbReference>
<evidence type="ECO:0000313" key="2">
    <source>
        <dbReference type="EMBL" id="SCB46358.1"/>
    </source>
</evidence>
<evidence type="ECO:0000259" key="1">
    <source>
        <dbReference type="PROSITE" id="PS50943"/>
    </source>
</evidence>
<organism evidence="2 3">
    <name type="scientific">Rhizobium multihospitium</name>
    <dbReference type="NCBI Taxonomy" id="410764"/>
    <lineage>
        <taxon>Bacteria</taxon>
        <taxon>Pseudomonadati</taxon>
        <taxon>Pseudomonadota</taxon>
        <taxon>Alphaproteobacteria</taxon>
        <taxon>Hyphomicrobiales</taxon>
        <taxon>Rhizobiaceae</taxon>
        <taxon>Rhizobium/Agrobacterium group</taxon>
        <taxon>Rhizobium</taxon>
    </lineage>
</organism>
<dbReference type="SMART" id="SM00530">
    <property type="entry name" value="HTH_XRE"/>
    <property type="match status" value="1"/>
</dbReference>
<sequence>MAAFGEPMSIKKVVLKQYVRLVDKAETQLLSGVPPEGWIATVRKALGMSVQQLADRLAVSRNAIYQAERNERSTAISIGQMEKLAEAMGGRFVYGIVLKGSVEEMIMDQARRKAQSLLRRTNAHMALEKQALPSDLLEEEIESLARELAEKRPSDLWVV</sequence>
<accession>A0A1C3X273</accession>
<dbReference type="Gene3D" id="1.10.260.40">
    <property type="entry name" value="lambda repressor-like DNA-binding domains"/>
    <property type="match status" value="1"/>
</dbReference>
<reference evidence="3" key="1">
    <citation type="submission" date="2016-08" db="EMBL/GenBank/DDBJ databases">
        <authorList>
            <person name="Varghese N."/>
            <person name="Submissions Spin"/>
        </authorList>
    </citation>
    <scope>NUCLEOTIDE SEQUENCE [LARGE SCALE GENOMIC DNA]</scope>
    <source>
        <strain evidence="3">HAMBI 2975</strain>
    </source>
</reference>
<dbReference type="InterPro" id="IPR001387">
    <property type="entry name" value="Cro/C1-type_HTH"/>
</dbReference>
<keyword evidence="3" id="KW-1185">Reference proteome</keyword>
<dbReference type="CDD" id="cd00093">
    <property type="entry name" value="HTH_XRE"/>
    <property type="match status" value="1"/>
</dbReference>
<feature type="domain" description="HTH cro/C1-type" evidence="1">
    <location>
        <begin position="39"/>
        <end position="96"/>
    </location>
</feature>
<proteinExistence type="predicted"/>